<feature type="compositionally biased region" description="Basic and acidic residues" evidence="1">
    <location>
        <begin position="197"/>
        <end position="210"/>
    </location>
</feature>
<feature type="region of interest" description="Disordered" evidence="1">
    <location>
        <begin position="289"/>
        <end position="323"/>
    </location>
</feature>
<sequence length="323" mass="35345">MSISAQCNLASSSTSGRARSGASPPKRKVKATPFASSRVMLSISKANAALRVHKERQEAMRREALGQGPQPRVRSSPVQADATPNCRPATRNRVPSHRYRPATSWRGNWRPSRPPSMPSADDWLRAVTPASPLPIRHSNSTYRGRCTTGHDPASPKRQPCRAPSVQTTARPRRQHVRRRRPTRGRRGRGRKCSVARAARDLGRGHPRADPRRRAAAGLLVGIMPPCGCACAPSALPPFVPRDCIVFLFFNKKTYFFFCFNNSNMRGEGRYRKSCAQSCARVVPHGLSAHAGRRSQARRQRGGGEAAVAKPGARLTLGAKAGRA</sequence>
<feature type="region of interest" description="Disordered" evidence="1">
    <location>
        <begin position="1"/>
        <end position="36"/>
    </location>
</feature>
<dbReference type="KEGG" id="vg:23463432"/>
<proteinExistence type="predicted"/>
<accession>A0A0B5J963</accession>
<evidence type="ECO:0000256" key="1">
    <source>
        <dbReference type="SAM" id="MobiDB-lite"/>
    </source>
</evidence>
<dbReference type="Proteomes" id="UP000202511">
    <property type="component" value="Segment"/>
</dbReference>
<reference evidence="2 3" key="1">
    <citation type="journal article" date="2015" name="Parasitol. Res.">
        <title>Viruses in close associations with free-living amoebae.</title>
        <authorList>
            <person name="Scheid P."/>
        </authorList>
    </citation>
    <scope>NUCLEOTIDE SEQUENCE [LARGE SCALE GENOMIC DNA]</scope>
    <source>
        <strain evidence="2">KlaHel</strain>
    </source>
</reference>
<protein>
    <submittedName>
        <fullName evidence="2">Uncharacterized protein</fullName>
    </submittedName>
</protein>
<dbReference type="EMBL" id="KP136319">
    <property type="protein sequence ID" value="AJF98515.1"/>
    <property type="molecule type" value="Genomic_DNA"/>
</dbReference>
<evidence type="ECO:0000313" key="2">
    <source>
        <dbReference type="EMBL" id="AJF98515.1"/>
    </source>
</evidence>
<name>A0A0B5J963_9VIRU</name>
<dbReference type="RefSeq" id="YP_009120750.1">
    <property type="nucleotide sequence ID" value="NC_026440.1"/>
</dbReference>
<organism evidence="2 3">
    <name type="scientific">Pandoravirus inopinatum</name>
    <dbReference type="NCBI Taxonomy" id="1605721"/>
    <lineage>
        <taxon>Viruses</taxon>
        <taxon>Pandoravirus</taxon>
    </lineage>
</organism>
<feature type="compositionally biased region" description="Low complexity" evidence="1">
    <location>
        <begin position="10"/>
        <end position="23"/>
    </location>
</feature>
<feature type="region of interest" description="Disordered" evidence="1">
    <location>
        <begin position="130"/>
        <end position="210"/>
    </location>
</feature>
<feature type="region of interest" description="Disordered" evidence="1">
    <location>
        <begin position="62"/>
        <end position="118"/>
    </location>
</feature>
<dbReference type="GeneID" id="23463432"/>
<feature type="compositionally biased region" description="Basic residues" evidence="1">
    <location>
        <begin position="290"/>
        <end position="300"/>
    </location>
</feature>
<feature type="compositionally biased region" description="Basic residues" evidence="1">
    <location>
        <begin position="170"/>
        <end position="193"/>
    </location>
</feature>
<evidence type="ECO:0000313" key="3">
    <source>
        <dbReference type="Proteomes" id="UP000202511"/>
    </source>
</evidence>